<dbReference type="InterPro" id="IPR013780">
    <property type="entry name" value="Glyco_hydro_b"/>
</dbReference>
<accession>A0ABR7N0C9</accession>
<comment type="caution">
    <text evidence="3">The sequence shown here is derived from an EMBL/GenBank/DDBJ whole genome shotgun (WGS) entry which is preliminary data.</text>
</comment>
<dbReference type="InterPro" id="IPR006047">
    <property type="entry name" value="GH13_cat_dom"/>
</dbReference>
<gene>
    <name evidence="3" type="ORF">H8704_05495</name>
</gene>
<sequence>MDKTEKLFRYKQGDTLPFGVTKVADGVQFAVSIPKGGDCYLNIYKTGQKRPSCRIRLSREYRRGSVYFVKITDCPDTDDQHTVADILSRDYEYMYEVDGREFVDPYAAVIHGRERWGRRTGEGNRIRGGISLESFDWQDDSPLSIPFSDMILYQLHVRGFTRHASSKVAHRGSFDGLREKIPYLKELGINAVLLLPCYEFDEIQIGAKVHGAPKQAAGKTTDSVAVGAGKHKENVVQEKGKINYWGYGQSETYYYAPKAAYAADPHQAGVEFKTLVRSLHQAGIEILLDIYFMPGTNVCLMEDCLRNWVLEYHVDGFRVNQEVMPSQMLVSDPILSGVKLLTDYWNRELVAGAGNNGLLAEYNEGFMNCARRYLKSDEGQVEGFSGFFRRGSGQIANINFMTYVNGFTMMDLVSYDVKHNEENGEGNQDGTEYNYSWNCGIEGKSRKKYILSRRMCQIRNAFAMMLLAQGTPMLLAGDEFGNSQEGNNNPYCQDNEITWLDWRMTSMRAGILEYVKKLIAFRKEHPVLHQGRELYMFDSLSCGMPDVSIHGTQAWRADFSYYSRMLAVLLYGDYQQKAGKPDDSIYIIFNMYWEPKSFDLPNLPGEREWYPAIETYGNTFSTVPQPVRKKRSHKKPSLESQKKTIVPPRSVVVFVGR</sequence>
<dbReference type="SUPFAM" id="SSF51011">
    <property type="entry name" value="Glycosyl hydrolase domain"/>
    <property type="match status" value="1"/>
</dbReference>
<dbReference type="Gene3D" id="3.20.20.80">
    <property type="entry name" value="Glycosidases"/>
    <property type="match status" value="2"/>
</dbReference>
<dbReference type="EMBL" id="JACRSX010000004">
    <property type="protein sequence ID" value="MBC8562092.1"/>
    <property type="molecule type" value="Genomic_DNA"/>
</dbReference>
<feature type="domain" description="Glycosyl hydrolase family 13 catalytic" evidence="2">
    <location>
        <begin position="154"/>
        <end position="522"/>
    </location>
</feature>
<dbReference type="Gene3D" id="2.60.40.1180">
    <property type="entry name" value="Golgi alpha-mannosidase II"/>
    <property type="match status" value="1"/>
</dbReference>
<dbReference type="RefSeq" id="WP_118677759.1">
    <property type="nucleotide sequence ID" value="NZ_JACRSX010000004.1"/>
</dbReference>
<dbReference type="Proteomes" id="UP000606193">
    <property type="component" value="Unassembled WGS sequence"/>
</dbReference>
<protein>
    <submittedName>
        <fullName evidence="3">Alpha-amylase</fullName>
    </submittedName>
</protein>
<dbReference type="Gene3D" id="2.60.40.10">
    <property type="entry name" value="Immunoglobulins"/>
    <property type="match status" value="1"/>
</dbReference>
<evidence type="ECO:0000313" key="3">
    <source>
        <dbReference type="EMBL" id="MBC8562092.1"/>
    </source>
</evidence>
<dbReference type="InterPro" id="IPR014756">
    <property type="entry name" value="Ig_E-set"/>
</dbReference>
<name>A0ABR7N0C9_9FIRM</name>
<dbReference type="InterPro" id="IPR013783">
    <property type="entry name" value="Ig-like_fold"/>
</dbReference>
<dbReference type="SUPFAM" id="SSF51445">
    <property type="entry name" value="(Trans)glycosidases"/>
    <property type="match status" value="1"/>
</dbReference>
<organism evidence="3 4">
    <name type="scientific">Jutongia huaianensis</name>
    <dbReference type="NCBI Taxonomy" id="2763668"/>
    <lineage>
        <taxon>Bacteria</taxon>
        <taxon>Bacillati</taxon>
        <taxon>Bacillota</taxon>
        <taxon>Clostridia</taxon>
        <taxon>Lachnospirales</taxon>
        <taxon>Lachnospiraceae</taxon>
        <taxon>Jutongia</taxon>
    </lineage>
</organism>
<dbReference type="SUPFAM" id="SSF81296">
    <property type="entry name" value="E set domains"/>
    <property type="match status" value="1"/>
</dbReference>
<reference evidence="3 4" key="1">
    <citation type="submission" date="2020-08" db="EMBL/GenBank/DDBJ databases">
        <title>Genome public.</title>
        <authorList>
            <person name="Liu C."/>
            <person name="Sun Q."/>
        </authorList>
    </citation>
    <scope>NUCLEOTIDE SEQUENCE [LARGE SCALE GENOMIC DNA]</scope>
    <source>
        <strain evidence="3 4">NSJ-37</strain>
    </source>
</reference>
<proteinExistence type="inferred from homology"/>
<comment type="similarity">
    <text evidence="1">Belongs to the glycosyl hydrolase 13 family.</text>
</comment>
<evidence type="ECO:0000256" key="1">
    <source>
        <dbReference type="ARBA" id="ARBA00008061"/>
    </source>
</evidence>
<dbReference type="SMART" id="SM00642">
    <property type="entry name" value="Aamy"/>
    <property type="match status" value="1"/>
</dbReference>
<dbReference type="InterPro" id="IPR017853">
    <property type="entry name" value="GH"/>
</dbReference>
<evidence type="ECO:0000259" key="2">
    <source>
        <dbReference type="SMART" id="SM00642"/>
    </source>
</evidence>
<evidence type="ECO:0000313" key="4">
    <source>
        <dbReference type="Proteomes" id="UP000606193"/>
    </source>
</evidence>
<dbReference type="PANTHER" id="PTHR43002">
    <property type="entry name" value="GLYCOGEN DEBRANCHING ENZYME"/>
    <property type="match status" value="1"/>
</dbReference>
<keyword evidence="4" id="KW-1185">Reference proteome</keyword>